<dbReference type="EMBL" id="JAPWTK010000072">
    <property type="protein sequence ID" value="KAJ8952207.1"/>
    <property type="molecule type" value="Genomic_DNA"/>
</dbReference>
<evidence type="ECO:0000313" key="5">
    <source>
        <dbReference type="EMBL" id="KAJ8952207.1"/>
    </source>
</evidence>
<reference evidence="5" key="1">
    <citation type="journal article" date="2023" name="Insect Mol. Biol.">
        <title>Genome sequencing provides insights into the evolution of gene families encoding plant cell wall-degrading enzymes in longhorned beetles.</title>
        <authorList>
            <person name="Shin N.R."/>
            <person name="Okamura Y."/>
            <person name="Kirsch R."/>
            <person name="Pauchet Y."/>
        </authorList>
    </citation>
    <scope>NUCLEOTIDE SEQUENCE</scope>
    <source>
        <strain evidence="5">AMC_N1</strain>
    </source>
</reference>
<dbReference type="Proteomes" id="UP001162162">
    <property type="component" value="Unassembled WGS sequence"/>
</dbReference>
<feature type="signal peptide" evidence="4">
    <location>
        <begin position="1"/>
        <end position="23"/>
    </location>
</feature>
<keyword evidence="6" id="KW-1185">Reference proteome</keyword>
<dbReference type="Gene3D" id="3.20.20.80">
    <property type="entry name" value="Glycosidases"/>
    <property type="match status" value="1"/>
</dbReference>
<evidence type="ECO:0000256" key="1">
    <source>
        <dbReference type="ARBA" id="ARBA00010687"/>
    </source>
</evidence>
<dbReference type="SUPFAM" id="SSF51445">
    <property type="entry name" value="(Trans)glycosidases"/>
    <property type="match status" value="1"/>
</dbReference>
<dbReference type="GO" id="GO:0045490">
    <property type="term" value="P:pectin catabolic process"/>
    <property type="evidence" value="ECO:0007669"/>
    <property type="project" value="TreeGrafter"/>
</dbReference>
<comment type="caution">
    <text evidence="5">The sequence shown here is derived from an EMBL/GenBank/DDBJ whole genome shotgun (WGS) entry which is preliminary data.</text>
</comment>
<dbReference type="PANTHER" id="PTHR34983">
    <property type="entry name" value="ARABINOGALACTAN ENDO-BETA-1,4-GALACTANASE A"/>
    <property type="match status" value="1"/>
</dbReference>
<dbReference type="InterPro" id="IPR017853">
    <property type="entry name" value="GH"/>
</dbReference>
<protein>
    <recommendedName>
        <fullName evidence="7">Arabinogalactan endo-beta-1,4-galactanase</fullName>
    </recommendedName>
</protein>
<sequence>MNKRDNSIKYIFVFLLVIQVTYALQIRGVDISIQNEVEKTGKLFYSTSGDAVDAINYLAQSGVNLIRLRIWNNPYDEQGNPYGGGNNNYDVVAALAKRIKSAGLKFLLDFHYSDFWVDPEKQVKPKAWSSLSVDQLYTAIYEFTVDVLQKLEANGTPPDYVQTGNEINAEMHKITILQMIDYEDRTRTQAEVVRLFQEKYPELPPISQGTVSKIEKQFWKRGHVRQLKKNIPNKLSDEQKLDVMLMLEENPHTSSRMLFPDGDDSTTAGFKLMTNFLTSATNAVRQAGLATTPKIILHLANGCDNSMYQWWFKGVVDAGVNFDIIGLSYYPYWHGTLSALASNLNDLASRFQKDLLVVETAYGFTLDNGDSCPNVFGSDQVSAAGYPATEDGQANFLTDLKSTLSSAGGGRVLGFVYWEPTWLPGPTWATQQGMSYISSSGSEGSNWDNQALFDFFGKALKGVTVFAN</sequence>
<gene>
    <name evidence="5" type="ORF">NQ318_022657</name>
</gene>
<comment type="similarity">
    <text evidence="1">Belongs to the glycosyl hydrolase 53 family.</text>
</comment>
<dbReference type="InterPro" id="IPR011683">
    <property type="entry name" value="Glyco_hydro_53"/>
</dbReference>
<proteinExistence type="inferred from homology"/>
<name>A0AAV8YLT2_9CUCU</name>
<keyword evidence="4" id="KW-0732">Signal</keyword>
<feature type="chain" id="PRO_5043417851" description="Arabinogalactan endo-beta-1,4-galactanase" evidence="4">
    <location>
        <begin position="24"/>
        <end position="468"/>
    </location>
</feature>
<dbReference type="AlphaFoldDB" id="A0AAV8YLT2"/>
<organism evidence="5 6">
    <name type="scientific">Aromia moschata</name>
    <dbReference type="NCBI Taxonomy" id="1265417"/>
    <lineage>
        <taxon>Eukaryota</taxon>
        <taxon>Metazoa</taxon>
        <taxon>Ecdysozoa</taxon>
        <taxon>Arthropoda</taxon>
        <taxon>Hexapoda</taxon>
        <taxon>Insecta</taxon>
        <taxon>Pterygota</taxon>
        <taxon>Neoptera</taxon>
        <taxon>Endopterygota</taxon>
        <taxon>Coleoptera</taxon>
        <taxon>Polyphaga</taxon>
        <taxon>Cucujiformia</taxon>
        <taxon>Chrysomeloidea</taxon>
        <taxon>Cerambycidae</taxon>
        <taxon>Cerambycinae</taxon>
        <taxon>Callichromatini</taxon>
        <taxon>Aromia</taxon>
    </lineage>
</organism>
<accession>A0AAV8YLT2</accession>
<keyword evidence="2" id="KW-0378">Hydrolase</keyword>
<dbReference type="Pfam" id="PF07745">
    <property type="entry name" value="Glyco_hydro_53"/>
    <property type="match status" value="2"/>
</dbReference>
<evidence type="ECO:0008006" key="7">
    <source>
        <dbReference type="Google" id="ProtNLM"/>
    </source>
</evidence>
<dbReference type="PANTHER" id="PTHR34983:SF2">
    <property type="entry name" value="ENDO-BETA-1,4-GALACTANASE"/>
    <property type="match status" value="1"/>
</dbReference>
<evidence type="ECO:0000313" key="6">
    <source>
        <dbReference type="Proteomes" id="UP001162162"/>
    </source>
</evidence>
<evidence type="ECO:0000256" key="2">
    <source>
        <dbReference type="ARBA" id="ARBA00022801"/>
    </source>
</evidence>
<evidence type="ECO:0000256" key="4">
    <source>
        <dbReference type="SAM" id="SignalP"/>
    </source>
</evidence>
<dbReference type="GO" id="GO:0015926">
    <property type="term" value="F:glucosidase activity"/>
    <property type="evidence" value="ECO:0007669"/>
    <property type="project" value="InterPro"/>
</dbReference>
<keyword evidence="3" id="KW-0326">Glycosidase</keyword>
<evidence type="ECO:0000256" key="3">
    <source>
        <dbReference type="ARBA" id="ARBA00023295"/>
    </source>
</evidence>